<evidence type="ECO:0000256" key="1">
    <source>
        <dbReference type="ARBA" id="ARBA00038215"/>
    </source>
</evidence>
<gene>
    <name evidence="4" type="ORF">PDE_01746</name>
</gene>
<dbReference type="eggNOG" id="ENOG502S0EY">
    <property type="taxonomic scope" value="Eukaryota"/>
</dbReference>
<evidence type="ECO:0000313" key="5">
    <source>
        <dbReference type="Proteomes" id="UP000019376"/>
    </source>
</evidence>
<proteinExistence type="inferred from homology"/>
<sequence>MAVVPSPFDSEFDAAVAKGLDEWKVPGINIAVICNGHTFSKAYGLASFPDTPMTTDKLFSAASTTKAFTAAAASMIIEESKNSSSPIDWDTPLASIIPEDFVLSEEHATAHTTLEDALSHRSGIPAHDWGLLCGDKNATVQENVRTLRNLPLSASPRTEFQYTNQMYIAVGHALQTKVGEPLGSFLKRRIWSPLGMEETFFSKEEARKDPKAAAKIVSGYRWIAEENGGHWIEEPEATWCAKTAAGGIVSNVLDYSRWVQELLDRDGPLSGHDSLTKPRIFSFEQGPTDYPMPYHGYALGWFVWNYRGEHLYSHTGGWPGYSSYVGIIPERKFGMVLMANSSSAGCLNSQLSIHLMDKILGLAHDPVHERKMAELCARQEEERMKLINHEDENVEAIKQRLFPSLASPPIPHSLPLHKYTGVYRHPTGFWLTIVLDDEGNLSLQNSHGAIPVDLALIHASGEFFVAKLRTSNPLPLEPFPAEFHVTASGNVHTIGLPLEPALKEKKIWFERDDS</sequence>
<organism evidence="4 5">
    <name type="scientific">Penicillium oxalicum (strain 114-2 / CGMCC 5302)</name>
    <name type="common">Penicillium decumbens</name>
    <dbReference type="NCBI Taxonomy" id="933388"/>
    <lineage>
        <taxon>Eukaryota</taxon>
        <taxon>Fungi</taxon>
        <taxon>Dikarya</taxon>
        <taxon>Ascomycota</taxon>
        <taxon>Pezizomycotina</taxon>
        <taxon>Eurotiomycetes</taxon>
        <taxon>Eurotiomycetidae</taxon>
        <taxon>Eurotiales</taxon>
        <taxon>Aspergillaceae</taxon>
        <taxon>Penicillium</taxon>
    </lineage>
</organism>
<dbReference type="EMBL" id="KB644409">
    <property type="protein sequence ID" value="EPS26807.1"/>
    <property type="molecule type" value="Genomic_DNA"/>
</dbReference>
<evidence type="ECO:0000313" key="4">
    <source>
        <dbReference type="EMBL" id="EPS26807.1"/>
    </source>
</evidence>
<dbReference type="InterPro" id="IPR001466">
    <property type="entry name" value="Beta-lactam-related"/>
</dbReference>
<dbReference type="Pfam" id="PF00144">
    <property type="entry name" value="Beta-lactamase"/>
    <property type="match status" value="1"/>
</dbReference>
<dbReference type="InterPro" id="IPR012338">
    <property type="entry name" value="Beta-lactam/transpept-like"/>
</dbReference>
<dbReference type="HOGENOM" id="CLU_020027_14_1_1"/>
<dbReference type="Gene3D" id="3.40.710.10">
    <property type="entry name" value="DD-peptidase/beta-lactamase superfamily"/>
    <property type="match status" value="1"/>
</dbReference>
<feature type="domain" description="Beta-lactamase-related" evidence="2">
    <location>
        <begin position="12"/>
        <end position="342"/>
    </location>
</feature>
<keyword evidence="5" id="KW-1185">Reference proteome</keyword>
<evidence type="ECO:0000259" key="2">
    <source>
        <dbReference type="Pfam" id="PF00144"/>
    </source>
</evidence>
<comment type="similarity">
    <text evidence="1">Belongs to the peptidase S12 family.</text>
</comment>
<evidence type="ECO:0000259" key="3">
    <source>
        <dbReference type="Pfam" id="PF11954"/>
    </source>
</evidence>
<dbReference type="SUPFAM" id="SSF56601">
    <property type="entry name" value="beta-lactamase/transpeptidase-like"/>
    <property type="match status" value="1"/>
</dbReference>
<dbReference type="Proteomes" id="UP000019376">
    <property type="component" value="Unassembled WGS sequence"/>
</dbReference>
<dbReference type="STRING" id="933388.S8AXY8"/>
<feature type="domain" description="Peptidase S12 Pab87-related C-terminal" evidence="3">
    <location>
        <begin position="407"/>
        <end position="511"/>
    </location>
</feature>
<dbReference type="PhylomeDB" id="S8AXY8"/>
<dbReference type="OrthoDB" id="5946976at2759"/>
<name>S8AXY8_PENO1</name>
<dbReference type="AlphaFoldDB" id="S8AXY8"/>
<accession>S8AXY8</accession>
<dbReference type="InterPro" id="IPR021860">
    <property type="entry name" value="Peptidase_S12_Pab87-rel_C"/>
</dbReference>
<dbReference type="PANTHER" id="PTHR46825">
    <property type="entry name" value="D-ALANYL-D-ALANINE-CARBOXYPEPTIDASE/ENDOPEPTIDASE AMPH"/>
    <property type="match status" value="1"/>
</dbReference>
<dbReference type="Pfam" id="PF11954">
    <property type="entry name" value="DUF3471"/>
    <property type="match status" value="1"/>
</dbReference>
<dbReference type="PANTHER" id="PTHR46825:SF15">
    <property type="entry name" value="BETA-LACTAMASE-RELATED DOMAIN-CONTAINING PROTEIN"/>
    <property type="match status" value="1"/>
</dbReference>
<evidence type="ECO:0008006" key="6">
    <source>
        <dbReference type="Google" id="ProtNLM"/>
    </source>
</evidence>
<protein>
    <recommendedName>
        <fullName evidence="6">Beta-lactamase-related domain-containing protein</fullName>
    </recommendedName>
</protein>
<reference evidence="4 5" key="1">
    <citation type="journal article" date="2013" name="PLoS ONE">
        <title>Genomic and secretomic analyses reveal unique features of the lignocellulolytic enzyme system of Penicillium decumbens.</title>
        <authorList>
            <person name="Liu G."/>
            <person name="Zhang L."/>
            <person name="Wei X."/>
            <person name="Zou G."/>
            <person name="Qin Y."/>
            <person name="Ma L."/>
            <person name="Li J."/>
            <person name="Zheng H."/>
            <person name="Wang S."/>
            <person name="Wang C."/>
            <person name="Xun L."/>
            <person name="Zhao G.-P."/>
            <person name="Zhou Z."/>
            <person name="Qu Y."/>
        </authorList>
    </citation>
    <scope>NUCLEOTIDE SEQUENCE [LARGE SCALE GENOMIC DNA]</scope>
    <source>
        <strain evidence="5">114-2 / CGMCC 5302</strain>
    </source>
</reference>
<dbReference type="InterPro" id="IPR050491">
    <property type="entry name" value="AmpC-like"/>
</dbReference>